<gene>
    <name evidence="1" type="ORF">UFOVP711_7</name>
</gene>
<protein>
    <submittedName>
        <fullName evidence="1">Uncharacterized protein</fullName>
    </submittedName>
</protein>
<dbReference type="Pfam" id="PF23140">
    <property type="entry name" value="Gp80"/>
    <property type="match status" value="1"/>
</dbReference>
<dbReference type="EMBL" id="LR796677">
    <property type="protein sequence ID" value="CAB4158492.1"/>
    <property type="molecule type" value="Genomic_DNA"/>
</dbReference>
<name>A0A6J5NIE8_9CAUD</name>
<sequence length="120" mass="12485">MSISNYAELKLLDTLGNTSFAVTTCYVKLHLGDPGEDGTSQAATEASRKAVSWSSASSGSKASSATLSWTNVAATETYTHWSMWDASTSGNCLWTGALSASASVTAGDTFEITSLTLTLD</sequence>
<dbReference type="InterPro" id="IPR056908">
    <property type="entry name" value="Gp80-like"/>
</dbReference>
<proteinExistence type="predicted"/>
<evidence type="ECO:0000313" key="1">
    <source>
        <dbReference type="EMBL" id="CAB4158492.1"/>
    </source>
</evidence>
<organism evidence="1">
    <name type="scientific">uncultured Caudovirales phage</name>
    <dbReference type="NCBI Taxonomy" id="2100421"/>
    <lineage>
        <taxon>Viruses</taxon>
        <taxon>Duplodnaviria</taxon>
        <taxon>Heunggongvirae</taxon>
        <taxon>Uroviricota</taxon>
        <taxon>Caudoviricetes</taxon>
        <taxon>Peduoviridae</taxon>
        <taxon>Maltschvirus</taxon>
        <taxon>Maltschvirus maltsch</taxon>
    </lineage>
</organism>
<reference evidence="1" key="1">
    <citation type="submission" date="2020-04" db="EMBL/GenBank/DDBJ databases">
        <authorList>
            <person name="Chiriac C."/>
            <person name="Salcher M."/>
            <person name="Ghai R."/>
            <person name="Kavagutti S V."/>
        </authorList>
    </citation>
    <scope>NUCLEOTIDE SEQUENCE</scope>
</reference>
<accession>A0A6J5NIE8</accession>